<accession>A0A8J4Q0C9</accession>
<name>A0A8J4Q0C9_9MYCE</name>
<sequence length="106" mass="11950">MSDYNLIIVLPNGARIKQFMNNDVNMTQLKNIVINALPGVPQEKITLSLSSDPKEVNKIVKAIGWTKFLLIDCVKRQYPLGFVNNSSIEFNDGSDSFIMKLYVTVK</sequence>
<dbReference type="AlphaFoldDB" id="A0A8J4Q0C9"/>
<proteinExistence type="predicted"/>
<organism evidence="1 2">
    <name type="scientific">Polysphondylium violaceum</name>
    <dbReference type="NCBI Taxonomy" id="133409"/>
    <lineage>
        <taxon>Eukaryota</taxon>
        <taxon>Amoebozoa</taxon>
        <taxon>Evosea</taxon>
        <taxon>Eumycetozoa</taxon>
        <taxon>Dictyostelia</taxon>
        <taxon>Dictyosteliales</taxon>
        <taxon>Dictyosteliaceae</taxon>
        <taxon>Polysphondylium</taxon>
    </lineage>
</organism>
<dbReference type="Proteomes" id="UP000695562">
    <property type="component" value="Unassembled WGS sequence"/>
</dbReference>
<dbReference type="EMBL" id="AJWJ01000062">
    <property type="protein sequence ID" value="KAF2076399.1"/>
    <property type="molecule type" value="Genomic_DNA"/>
</dbReference>
<gene>
    <name evidence="1" type="ORF">CYY_002304</name>
</gene>
<protein>
    <submittedName>
        <fullName evidence="1">Uncharacterized protein</fullName>
    </submittedName>
</protein>
<reference evidence="1" key="1">
    <citation type="submission" date="2020-01" db="EMBL/GenBank/DDBJ databases">
        <title>Development of genomics and gene disruption for Polysphondylium violaceum indicates a role for the polyketide synthase stlB in stalk morphogenesis.</title>
        <authorList>
            <person name="Narita B."/>
            <person name="Kawabe Y."/>
            <person name="Kin K."/>
            <person name="Saito T."/>
            <person name="Gibbs R."/>
            <person name="Kuspa A."/>
            <person name="Muzny D."/>
            <person name="Queller D."/>
            <person name="Richards S."/>
            <person name="Strassman J."/>
            <person name="Sucgang R."/>
            <person name="Worley K."/>
            <person name="Schaap P."/>
        </authorList>
    </citation>
    <scope>NUCLEOTIDE SEQUENCE</scope>
    <source>
        <strain evidence="1">QSvi11</strain>
    </source>
</reference>
<evidence type="ECO:0000313" key="1">
    <source>
        <dbReference type="EMBL" id="KAF2076399.1"/>
    </source>
</evidence>
<keyword evidence="2" id="KW-1185">Reference proteome</keyword>
<comment type="caution">
    <text evidence="1">The sequence shown here is derived from an EMBL/GenBank/DDBJ whole genome shotgun (WGS) entry which is preliminary data.</text>
</comment>
<dbReference type="OrthoDB" id="17649at2759"/>
<evidence type="ECO:0000313" key="2">
    <source>
        <dbReference type="Proteomes" id="UP000695562"/>
    </source>
</evidence>